<dbReference type="EMBL" id="KK583313">
    <property type="protein sequence ID" value="KDO20409.1"/>
    <property type="molecule type" value="Genomic_DNA"/>
</dbReference>
<dbReference type="VEuPathDB" id="FungiDB:SPRG_21410"/>
<dbReference type="AlphaFoldDB" id="A0A067BPH3"/>
<sequence>SPTHPINNFLQYTRVTLNTGPQLPPTSMPDGHAQYLLARDVFQYNFDRERTLVGSGGRGRRNSTDSGSVASEGDRNVRV</sequence>
<dbReference type="OrthoDB" id="79269at2759"/>
<feature type="non-terminal residue" evidence="2">
    <location>
        <position position="1"/>
    </location>
</feature>
<keyword evidence="3" id="KW-1185">Reference proteome</keyword>
<organism evidence="2 3">
    <name type="scientific">Saprolegnia parasitica (strain CBS 223.65)</name>
    <dbReference type="NCBI Taxonomy" id="695850"/>
    <lineage>
        <taxon>Eukaryota</taxon>
        <taxon>Sar</taxon>
        <taxon>Stramenopiles</taxon>
        <taxon>Oomycota</taxon>
        <taxon>Saprolegniomycetes</taxon>
        <taxon>Saprolegniales</taxon>
        <taxon>Saprolegniaceae</taxon>
        <taxon>Saprolegnia</taxon>
    </lineage>
</organism>
<dbReference type="RefSeq" id="XP_012208892.1">
    <property type="nucleotide sequence ID" value="XM_012353502.1"/>
</dbReference>
<feature type="region of interest" description="Disordered" evidence="1">
    <location>
        <begin position="51"/>
        <end position="79"/>
    </location>
</feature>
<dbReference type="Proteomes" id="UP000030745">
    <property type="component" value="Unassembled WGS sequence"/>
</dbReference>
<dbReference type="GeneID" id="24142154"/>
<proteinExistence type="predicted"/>
<gene>
    <name evidence="2" type="ORF">SPRG_21410</name>
</gene>
<evidence type="ECO:0000313" key="3">
    <source>
        <dbReference type="Proteomes" id="UP000030745"/>
    </source>
</evidence>
<accession>A0A067BPH3</accession>
<evidence type="ECO:0000313" key="2">
    <source>
        <dbReference type="EMBL" id="KDO20409.1"/>
    </source>
</evidence>
<name>A0A067BPH3_SAPPC</name>
<dbReference type="KEGG" id="spar:SPRG_21410"/>
<evidence type="ECO:0000256" key="1">
    <source>
        <dbReference type="SAM" id="MobiDB-lite"/>
    </source>
</evidence>
<protein>
    <submittedName>
        <fullName evidence="2">Uncharacterized protein</fullName>
    </submittedName>
</protein>
<reference evidence="2 3" key="1">
    <citation type="journal article" date="2013" name="PLoS Genet.">
        <title>Distinctive expansion of potential virulence genes in the genome of the oomycete fish pathogen Saprolegnia parasitica.</title>
        <authorList>
            <person name="Jiang R.H."/>
            <person name="de Bruijn I."/>
            <person name="Haas B.J."/>
            <person name="Belmonte R."/>
            <person name="Lobach L."/>
            <person name="Christie J."/>
            <person name="van den Ackerveken G."/>
            <person name="Bottin A."/>
            <person name="Bulone V."/>
            <person name="Diaz-Moreno S.M."/>
            <person name="Dumas B."/>
            <person name="Fan L."/>
            <person name="Gaulin E."/>
            <person name="Govers F."/>
            <person name="Grenville-Briggs L.J."/>
            <person name="Horner N.R."/>
            <person name="Levin J.Z."/>
            <person name="Mammella M."/>
            <person name="Meijer H.J."/>
            <person name="Morris P."/>
            <person name="Nusbaum C."/>
            <person name="Oome S."/>
            <person name="Phillips A.J."/>
            <person name="van Rooyen D."/>
            <person name="Rzeszutek E."/>
            <person name="Saraiva M."/>
            <person name="Secombes C.J."/>
            <person name="Seidl M.F."/>
            <person name="Snel B."/>
            <person name="Stassen J.H."/>
            <person name="Sykes S."/>
            <person name="Tripathy S."/>
            <person name="van den Berg H."/>
            <person name="Vega-Arreguin J.C."/>
            <person name="Wawra S."/>
            <person name="Young S.K."/>
            <person name="Zeng Q."/>
            <person name="Dieguez-Uribeondo J."/>
            <person name="Russ C."/>
            <person name="Tyler B.M."/>
            <person name="van West P."/>
        </authorList>
    </citation>
    <scope>NUCLEOTIDE SEQUENCE [LARGE SCALE GENOMIC DNA]</scope>
    <source>
        <strain evidence="2 3">CBS 223.65</strain>
    </source>
</reference>